<comment type="caution">
    <text evidence="12">The sequence shown here is derived from an EMBL/GenBank/DDBJ whole genome shotgun (WGS) entry which is preliminary data.</text>
</comment>
<keyword evidence="3" id="KW-0808">Transferase</keyword>
<organism evidence="12">
    <name type="scientific">Fusarium oxysporum (strain Fo5176)</name>
    <name type="common">Fusarium vascular wilt</name>
    <dbReference type="NCBI Taxonomy" id="660025"/>
    <lineage>
        <taxon>Eukaryota</taxon>
        <taxon>Fungi</taxon>
        <taxon>Dikarya</taxon>
        <taxon>Ascomycota</taxon>
        <taxon>Pezizomycotina</taxon>
        <taxon>Sordariomycetes</taxon>
        <taxon>Hypocreomycetidae</taxon>
        <taxon>Hypocreales</taxon>
        <taxon>Nectriaceae</taxon>
        <taxon>Fusarium</taxon>
        <taxon>Fusarium oxysporum species complex</taxon>
    </lineage>
</organism>
<evidence type="ECO:0000256" key="11">
    <source>
        <dbReference type="SAM" id="MobiDB-lite"/>
    </source>
</evidence>
<feature type="region of interest" description="Disordered" evidence="11">
    <location>
        <begin position="660"/>
        <end position="714"/>
    </location>
</feature>
<feature type="compositionally biased region" description="Basic residues" evidence="11">
    <location>
        <begin position="703"/>
        <end position="712"/>
    </location>
</feature>
<keyword evidence="10" id="KW-0175">Coiled coil</keyword>
<dbReference type="OrthoDB" id="3361892at2759"/>
<feature type="compositionally biased region" description="Low complexity" evidence="11">
    <location>
        <begin position="678"/>
        <end position="690"/>
    </location>
</feature>
<evidence type="ECO:0000256" key="9">
    <source>
        <dbReference type="ARBA" id="ARBA00048940"/>
    </source>
</evidence>
<name>F9G8J2_FUSOF</name>
<accession>F9G8J2</accession>
<dbReference type="GO" id="GO:0006974">
    <property type="term" value="P:DNA damage response"/>
    <property type="evidence" value="ECO:0007669"/>
    <property type="project" value="UniProtKB-KW"/>
</dbReference>
<dbReference type="CDD" id="cd14686">
    <property type="entry name" value="bZIP"/>
    <property type="match status" value="1"/>
</dbReference>
<evidence type="ECO:0000256" key="5">
    <source>
        <dbReference type="ARBA" id="ARBA00022990"/>
    </source>
</evidence>
<evidence type="ECO:0000313" key="12">
    <source>
        <dbReference type="EMBL" id="EGU74529.1"/>
    </source>
</evidence>
<dbReference type="InterPro" id="IPR016849">
    <property type="entry name" value="Rtt109"/>
</dbReference>
<dbReference type="PANTHER" id="PTHR31571:SF2">
    <property type="entry name" value="HISTONE ACETYLTRANSFERASE RTT109"/>
    <property type="match status" value="1"/>
</dbReference>
<dbReference type="EMBL" id="AFQF01003664">
    <property type="protein sequence ID" value="EGU74529.1"/>
    <property type="molecule type" value="Genomic_DNA"/>
</dbReference>
<keyword evidence="6" id="KW-0805">Transcription regulation</keyword>
<dbReference type="InterPro" id="IPR013178">
    <property type="entry name" value="Histone_AcTrfase_Rtt109/CBP"/>
</dbReference>
<evidence type="ECO:0000256" key="7">
    <source>
        <dbReference type="ARBA" id="ARBA00023163"/>
    </source>
</evidence>
<evidence type="ECO:0000256" key="4">
    <source>
        <dbReference type="ARBA" id="ARBA00022763"/>
    </source>
</evidence>
<keyword evidence="5" id="KW-0007">Acetylation</keyword>
<dbReference type="EC" id="2.3.1.48" evidence="2"/>
<feature type="coiled-coil region" evidence="10">
    <location>
        <begin position="46"/>
        <end position="76"/>
    </location>
</feature>
<comment type="subcellular location">
    <subcellularLocation>
        <location evidence="1">Nucleus</location>
    </subcellularLocation>
</comment>
<comment type="catalytic activity">
    <reaction evidence="9">
        <text>L-lysyl-[histone] + acetyl-CoA = N(6)-acetyl-L-lysyl-[histone] + CoA + H(+)</text>
        <dbReference type="Rhea" id="RHEA:21992"/>
        <dbReference type="Rhea" id="RHEA-COMP:9845"/>
        <dbReference type="Rhea" id="RHEA-COMP:11338"/>
        <dbReference type="ChEBI" id="CHEBI:15378"/>
        <dbReference type="ChEBI" id="CHEBI:29969"/>
        <dbReference type="ChEBI" id="CHEBI:57287"/>
        <dbReference type="ChEBI" id="CHEBI:57288"/>
        <dbReference type="ChEBI" id="CHEBI:61930"/>
        <dbReference type="EC" id="2.3.1.48"/>
    </reaction>
    <physiologicalReaction direction="left-to-right" evidence="9">
        <dbReference type="Rhea" id="RHEA:21993"/>
    </physiologicalReaction>
</comment>
<reference evidence="12" key="1">
    <citation type="journal article" date="2012" name="Mol. Plant Microbe Interact.">
        <title>A highly conserved effector in Fusarium oxysporum is required for full virulence on Arabidopsis.</title>
        <authorList>
            <person name="Thatcher L.F."/>
            <person name="Gardiner D.M."/>
            <person name="Kazan K."/>
            <person name="Manners J."/>
        </authorList>
    </citation>
    <scope>NUCLEOTIDE SEQUENCE [LARGE SCALE GENOMIC DNA]</scope>
    <source>
        <strain evidence="12">Fo5176</strain>
    </source>
</reference>
<sequence>MTTPPATITPHNVINPLLKFPNYETPTDMHEQPKRERSRVAQREYRKRHASKFNTLKDENQRLRNALKRVEKLALKRGGKDQELEAALAEARETLGEESDSRALTTSGSIDTDPISAERLSYLSGFLSSDIMIHAQSLGQNTAPPRLSLEQQLWTNTDRLARIFEAPSDAGKYLGDGLYTFAGTLYWACTRNTVSLWETYKLNMLGKPGLPAQNPMDRLFNHSKHLNDRRFLLSLALARLEYKHKGFIDLPRAGTEMVWKSVLPDLRRKMEQELVEKGQGPEWWKTPGEVENHLRKYLEPAEIDELQALVEGRGSEEVLTKYKPLVEMMIAEFVCFPDGPRWNLLSMDVDSRDLADNGLKSRLASVLPKGHDFTILHISTPPTKTDPLYSPPPNERPERTYCENHFLAVSIDADGKQVLVLGVEVFIYTTARSTTLFVSKADSTGYLTLLNLPKGTPSPIREICATFVGFLVEKRKRKDVQFIVNLFARAQDQYLFPGSVDNTGKHVLDDRGLIKWWCRVLDPLLGPAPKSVEAPWKSSKGYIVVPGLEPNEIRAMTPRRTDGAWEFTHPLERISHYYREFDWVPPRCLIPHFPDDPKSRFRDELDEEAASSQAMKTQGSWKNVNTLDMFWEMMAFRQECSSGRMTGFIWLVFDDKEPEPAANESFPSTNPPSTPKAQRITQITPTTTPRKLFPSKNQPETKTKKKKQKKKLTGPIIPRKPQIKRAKHNYLLDRPAITAYYSWTPEGRGEKIVDEATYKRIVELLLHLDFATLNKAVGSTRRWLSEGGGGGKWGVVVSGTRETPTQTAHDRENGVNNLTGLVKRKRTGSTVDESQNKVNVLGAGLVKKKPKEESKVVNVLSTGLIRKKPKE</sequence>
<dbReference type="SMART" id="SM01250">
    <property type="entry name" value="KAT11"/>
    <property type="match status" value="1"/>
</dbReference>
<evidence type="ECO:0000256" key="1">
    <source>
        <dbReference type="ARBA" id="ARBA00004123"/>
    </source>
</evidence>
<gene>
    <name evidence="12" type="ORF">FOXB_14974</name>
</gene>
<proteinExistence type="predicted"/>
<dbReference type="PROSITE" id="PS51728">
    <property type="entry name" value="RTT109_HAT"/>
    <property type="match status" value="1"/>
</dbReference>
<dbReference type="InterPro" id="IPR051236">
    <property type="entry name" value="HAT_RTT109-like"/>
</dbReference>
<evidence type="ECO:0000256" key="3">
    <source>
        <dbReference type="ARBA" id="ARBA00022679"/>
    </source>
</evidence>
<evidence type="ECO:0000256" key="6">
    <source>
        <dbReference type="ARBA" id="ARBA00023015"/>
    </source>
</evidence>
<dbReference type="PANTHER" id="PTHR31571">
    <property type="entry name" value="ALTERED INHERITANCE OF MITOCHONDRIA PROTEIN 6"/>
    <property type="match status" value="1"/>
</dbReference>
<evidence type="ECO:0000256" key="10">
    <source>
        <dbReference type="SAM" id="Coils"/>
    </source>
</evidence>
<protein>
    <recommendedName>
        <fullName evidence="2">histone acetyltransferase</fullName>
        <ecNumber evidence="2">2.3.1.48</ecNumber>
    </recommendedName>
</protein>
<dbReference type="GO" id="GO:0005634">
    <property type="term" value="C:nucleus"/>
    <property type="evidence" value="ECO:0007669"/>
    <property type="project" value="UniProtKB-SubCell"/>
</dbReference>
<dbReference type="GO" id="GO:0006355">
    <property type="term" value="P:regulation of DNA-templated transcription"/>
    <property type="evidence" value="ECO:0007669"/>
    <property type="project" value="InterPro"/>
</dbReference>
<keyword evidence="4" id="KW-0227">DNA damage</keyword>
<dbReference type="PaxDb" id="5507-FOXG_09073P0"/>
<evidence type="ECO:0000256" key="8">
    <source>
        <dbReference type="ARBA" id="ARBA00023242"/>
    </source>
</evidence>
<dbReference type="STRING" id="660025.F9G8J2"/>
<dbReference type="AlphaFoldDB" id="F9G8J2"/>
<dbReference type="Pfam" id="PF08214">
    <property type="entry name" value="HAT_KAT11"/>
    <property type="match status" value="1"/>
</dbReference>
<dbReference type="GO" id="GO:0032931">
    <property type="term" value="F:histone H3K56 acetyltransferase activity"/>
    <property type="evidence" value="ECO:0007669"/>
    <property type="project" value="TreeGrafter"/>
</dbReference>
<keyword evidence="8" id="KW-0539">Nucleus</keyword>
<keyword evidence="7" id="KW-0804">Transcription</keyword>
<evidence type="ECO:0000256" key="2">
    <source>
        <dbReference type="ARBA" id="ARBA00013184"/>
    </source>
</evidence>